<reference evidence="3" key="1">
    <citation type="submission" date="2021-06" db="EMBL/GenBank/DDBJ databases">
        <authorList>
            <person name="Kallberg Y."/>
            <person name="Tangrot J."/>
            <person name="Rosling A."/>
        </authorList>
    </citation>
    <scope>NUCLEOTIDE SEQUENCE</scope>
    <source>
        <strain evidence="3">CL551</strain>
    </source>
</reference>
<dbReference type="CDD" id="cd07440">
    <property type="entry name" value="RGS"/>
    <property type="match status" value="1"/>
</dbReference>
<feature type="non-terminal residue" evidence="3">
    <location>
        <position position="692"/>
    </location>
</feature>
<evidence type="ECO:0000259" key="2">
    <source>
        <dbReference type="PROSITE" id="PS50132"/>
    </source>
</evidence>
<dbReference type="PANTHER" id="PTHR10845">
    <property type="entry name" value="REGULATOR OF G PROTEIN SIGNALING"/>
    <property type="match status" value="1"/>
</dbReference>
<evidence type="ECO:0000313" key="3">
    <source>
        <dbReference type="EMBL" id="CAG8712346.1"/>
    </source>
</evidence>
<feature type="compositionally biased region" description="Polar residues" evidence="1">
    <location>
        <begin position="31"/>
        <end position="51"/>
    </location>
</feature>
<proteinExistence type="predicted"/>
<feature type="compositionally biased region" description="Polar residues" evidence="1">
    <location>
        <begin position="646"/>
        <end position="665"/>
    </location>
</feature>
<evidence type="ECO:0000313" key="4">
    <source>
        <dbReference type="Proteomes" id="UP000789342"/>
    </source>
</evidence>
<keyword evidence="4" id="KW-1185">Reference proteome</keyword>
<comment type="caution">
    <text evidence="3">The sequence shown here is derived from an EMBL/GenBank/DDBJ whole genome shotgun (WGS) entry which is preliminary data.</text>
</comment>
<dbReference type="InterPro" id="IPR044926">
    <property type="entry name" value="RGS_subdomain_2"/>
</dbReference>
<dbReference type="PRINTS" id="PR01301">
    <property type="entry name" value="RGSPROTEIN"/>
</dbReference>
<dbReference type="AlphaFoldDB" id="A0A9N9N825"/>
<dbReference type="EMBL" id="CAJVPV010019783">
    <property type="protein sequence ID" value="CAG8712346.1"/>
    <property type="molecule type" value="Genomic_DNA"/>
</dbReference>
<dbReference type="PANTHER" id="PTHR10845:SF192">
    <property type="entry name" value="DOUBLE HIT, ISOFORM B"/>
    <property type="match status" value="1"/>
</dbReference>
<organism evidence="3 4">
    <name type="scientific">Acaulospora morrowiae</name>
    <dbReference type="NCBI Taxonomy" id="94023"/>
    <lineage>
        <taxon>Eukaryota</taxon>
        <taxon>Fungi</taxon>
        <taxon>Fungi incertae sedis</taxon>
        <taxon>Mucoromycota</taxon>
        <taxon>Glomeromycotina</taxon>
        <taxon>Glomeromycetes</taxon>
        <taxon>Diversisporales</taxon>
        <taxon>Acaulosporaceae</taxon>
        <taxon>Acaulospora</taxon>
    </lineage>
</organism>
<dbReference type="SUPFAM" id="SSF48097">
    <property type="entry name" value="Regulator of G-protein signaling, RGS"/>
    <property type="match status" value="1"/>
</dbReference>
<dbReference type="SMART" id="SM00315">
    <property type="entry name" value="RGS"/>
    <property type="match status" value="1"/>
</dbReference>
<protein>
    <submittedName>
        <fullName evidence="3">11036_t:CDS:1</fullName>
    </submittedName>
</protein>
<dbReference type="Proteomes" id="UP000789342">
    <property type="component" value="Unassembled WGS sequence"/>
</dbReference>
<feature type="region of interest" description="Disordered" evidence="1">
    <location>
        <begin position="646"/>
        <end position="692"/>
    </location>
</feature>
<dbReference type="PROSITE" id="PS50132">
    <property type="entry name" value="RGS"/>
    <property type="match status" value="1"/>
</dbReference>
<feature type="non-terminal residue" evidence="3">
    <location>
        <position position="1"/>
    </location>
</feature>
<dbReference type="Gene3D" id="1.10.167.10">
    <property type="entry name" value="Regulator of G-protein Signalling 4, domain 2"/>
    <property type="match status" value="1"/>
</dbReference>
<dbReference type="InterPro" id="IPR016137">
    <property type="entry name" value="RGS"/>
</dbReference>
<dbReference type="OrthoDB" id="196547at2759"/>
<name>A0A9N9N825_9GLOM</name>
<dbReference type="Pfam" id="PF00615">
    <property type="entry name" value="RGS"/>
    <property type="match status" value="1"/>
</dbReference>
<sequence length="692" mass="79316">STKSSIMSISHISSQTHAHIPRSLSKESKGITMNNASSESIKSNRNIPSSPSIRSVHQFAHIHQKRLSRTIQHISSFLQVTANISPKLSFPVTVEKTYTVERLARQIEAEYAFKFGGIEMVGQYEPLEVGLLYDVSMVALRFRDIIGDVLEHGDIVHVLNIYEDCYPKEVDESSEIINFYDFDKDLPPIPSSDGILLPTEKRFSLLITSHQDNLEQPRSIDRTTHLGKTPSSTSVDKWDQRASISSLASITQIQNFVQASESRFQTVLSNTLSLHYFQKFAIRDFCVENLLFWLDVELFAAGVSCDIEDNYFEQQQTAVIHARYIYLTYISANAPLQVNLSDEIRRETTWPIDDDAEVKRNMFDEAQEAVYQLMKGHTFIRFEESPEWKEFLKIKENDPEAYKRHEMTETLEKYFRPNMSLMLAVTMNLDNGSDQTPISYHYKEQTLHSMLSQYFPETVLDHKGKKTTSKYKEKSSESLSLSGYFNSENRMTNAQRMRRLKKERKLQWIFGAKVGRVEDQIVVLPKESLYGDLLEEDSKSTYSTLSANRKATKDAWNRKRKVDKLESIFGKELRDSQTAQNLFRNKTVIPPSPQKVPSDAYNNLHIQTVNELSKAEKRKLRKSTKKLQVMLGETLDEDTVRQALSPVQQNQTPISASNGNGQYVTSERRIKNNGNNSLTNRRASTDSTIPPP</sequence>
<evidence type="ECO:0000256" key="1">
    <source>
        <dbReference type="SAM" id="MobiDB-lite"/>
    </source>
</evidence>
<dbReference type="InterPro" id="IPR036305">
    <property type="entry name" value="RGS_sf"/>
</dbReference>
<gene>
    <name evidence="3" type="ORF">AMORRO_LOCUS12771</name>
</gene>
<feature type="domain" description="RGS" evidence="2">
    <location>
        <begin position="263"/>
        <end position="392"/>
    </location>
</feature>
<feature type="compositionally biased region" description="Polar residues" evidence="1">
    <location>
        <begin position="672"/>
        <end position="692"/>
    </location>
</feature>
<accession>A0A9N9N825</accession>
<feature type="region of interest" description="Disordered" evidence="1">
    <location>
        <begin position="17"/>
        <end position="51"/>
    </location>
</feature>